<proteinExistence type="predicted"/>
<dbReference type="GO" id="GO:0005524">
    <property type="term" value="F:ATP binding"/>
    <property type="evidence" value="ECO:0007669"/>
    <property type="project" value="InterPro"/>
</dbReference>
<dbReference type="AlphaFoldDB" id="A0A1H7PFY6"/>
<dbReference type="GO" id="GO:0004672">
    <property type="term" value="F:protein kinase activity"/>
    <property type="evidence" value="ECO:0007669"/>
    <property type="project" value="InterPro"/>
</dbReference>
<dbReference type="Gene3D" id="1.10.510.10">
    <property type="entry name" value="Transferase(Phosphotransferase) domain 1"/>
    <property type="match status" value="1"/>
</dbReference>
<name>A0A1H7PFY6_AQUAM</name>
<keyword evidence="2" id="KW-0418">Kinase</keyword>
<sequence>MKTIDKIPTSKIGRTTELVKTGVKVGGNYLKYYSKKAVNPKITRDQLNESNAADIYDGLKNLKGSALKVAQMLSMEKNILPSAYVEKFSLAQFSVPPLSAPLVRKTFKKYHGKYPEDLYDTFATQSVNAASIGQVHKASKDGKKLAVKIQYPGVADSISSDLAMVKPIAIRMFNLKGKDSDKYFKELEGKLLEETDYVLEVQQSKDITGSCSQIPNLRFPTYYENLSSKRIITMDWMDGVHLSEFAKGNTDQEKADKIGQALWDFYMYQMHVLKAVHADPHPGNFLVDKDDNLIAIDFGCVKKIPLEFYTPYFELADKENIENPDFFALKMFELEILREDDSSEEKTFFSELFYEMLSLFTKPFNEEFFDFADESFWNKITELSEKYSKDTELRKMNGNRGSKHFLYINRTFFGLYNLLHDLKSKIRVKNFENYL</sequence>
<protein>
    <submittedName>
        <fullName evidence="2">Predicted unusual protein kinase regulating ubiquinone biosynthesis, AarF/ABC1/UbiB family</fullName>
    </submittedName>
</protein>
<dbReference type="InterPro" id="IPR051409">
    <property type="entry name" value="Atypical_kinase_ADCK"/>
</dbReference>
<dbReference type="InterPro" id="IPR000719">
    <property type="entry name" value="Prot_kinase_dom"/>
</dbReference>
<keyword evidence="2" id="KW-0830">Ubiquinone</keyword>
<dbReference type="PANTHER" id="PTHR43851">
    <property type="match status" value="1"/>
</dbReference>
<keyword evidence="3" id="KW-1185">Reference proteome</keyword>
<dbReference type="PROSITE" id="PS50011">
    <property type="entry name" value="PROTEIN_KINASE_DOM"/>
    <property type="match status" value="1"/>
</dbReference>
<organism evidence="2 3">
    <name type="scientific">Aquimarina amphilecti</name>
    <dbReference type="NCBI Taxonomy" id="1038014"/>
    <lineage>
        <taxon>Bacteria</taxon>
        <taxon>Pseudomonadati</taxon>
        <taxon>Bacteroidota</taxon>
        <taxon>Flavobacteriia</taxon>
        <taxon>Flavobacteriales</taxon>
        <taxon>Flavobacteriaceae</taxon>
        <taxon>Aquimarina</taxon>
    </lineage>
</organism>
<dbReference type="GO" id="GO:0006744">
    <property type="term" value="P:ubiquinone biosynthetic process"/>
    <property type="evidence" value="ECO:0007669"/>
    <property type="project" value="TreeGrafter"/>
</dbReference>
<dbReference type="Pfam" id="PF03109">
    <property type="entry name" value="ABC1"/>
    <property type="match status" value="1"/>
</dbReference>
<dbReference type="SUPFAM" id="SSF56112">
    <property type="entry name" value="Protein kinase-like (PK-like)"/>
    <property type="match status" value="1"/>
</dbReference>
<keyword evidence="2" id="KW-0808">Transferase</keyword>
<evidence type="ECO:0000259" key="1">
    <source>
        <dbReference type="PROSITE" id="PS50011"/>
    </source>
</evidence>
<dbReference type="InterPro" id="IPR011009">
    <property type="entry name" value="Kinase-like_dom_sf"/>
</dbReference>
<dbReference type="PANTHER" id="PTHR43851:SF3">
    <property type="entry name" value="COENZYME Q8"/>
    <property type="match status" value="1"/>
</dbReference>
<feature type="domain" description="Protein kinase" evidence="1">
    <location>
        <begin position="121"/>
        <end position="435"/>
    </location>
</feature>
<dbReference type="Gene3D" id="3.30.200.20">
    <property type="entry name" value="Phosphorylase Kinase, domain 1"/>
    <property type="match status" value="1"/>
</dbReference>
<evidence type="ECO:0000313" key="3">
    <source>
        <dbReference type="Proteomes" id="UP000198521"/>
    </source>
</evidence>
<dbReference type="OrthoDB" id="9795390at2"/>
<dbReference type="STRING" id="1038014.SAMN04487910_2198"/>
<accession>A0A1H7PFY6</accession>
<reference evidence="2 3" key="1">
    <citation type="submission" date="2016-10" db="EMBL/GenBank/DDBJ databases">
        <authorList>
            <person name="de Groot N.N."/>
        </authorList>
    </citation>
    <scope>NUCLEOTIDE SEQUENCE [LARGE SCALE GENOMIC DNA]</scope>
    <source>
        <strain evidence="2 3">DSM 25232</strain>
    </source>
</reference>
<evidence type="ECO:0000313" key="2">
    <source>
        <dbReference type="EMBL" id="SEL34539.1"/>
    </source>
</evidence>
<gene>
    <name evidence="2" type="ORF">SAMN04487910_2198</name>
</gene>
<dbReference type="EMBL" id="FOAB01000004">
    <property type="protein sequence ID" value="SEL34539.1"/>
    <property type="molecule type" value="Genomic_DNA"/>
</dbReference>
<dbReference type="RefSeq" id="WP_091408239.1">
    <property type="nucleotide sequence ID" value="NZ_FOAB01000004.1"/>
</dbReference>
<dbReference type="Proteomes" id="UP000198521">
    <property type="component" value="Unassembled WGS sequence"/>
</dbReference>
<dbReference type="InterPro" id="IPR004147">
    <property type="entry name" value="ABC1_dom"/>
</dbReference>